<comment type="similarity">
    <text evidence="1">Belongs to the oxoprolinase family.</text>
</comment>
<evidence type="ECO:0000259" key="2">
    <source>
        <dbReference type="Pfam" id="PF01968"/>
    </source>
</evidence>
<feature type="domain" description="Hydantoinase B/oxoprolinase" evidence="3">
    <location>
        <begin position="741"/>
        <end position="1276"/>
    </location>
</feature>
<dbReference type="InterPro" id="IPR045079">
    <property type="entry name" value="Oxoprolinase-like"/>
</dbReference>
<dbReference type="GO" id="GO:0017168">
    <property type="term" value="F:5-oxoprolinase (ATP-hydrolyzing) activity"/>
    <property type="evidence" value="ECO:0007669"/>
    <property type="project" value="TreeGrafter"/>
</dbReference>
<sequence length="1309" mass="142342">MTKANGIKIAIDRGGTFTDVLAIIPGKEDYVFKLLSVDPSNYADANIEGIRRVLEYFHGIDIPRKTQLDISAIESIRLGTTVATNALLERKGVPTALVTTEGFKDILHIGNQSRPDLFALNIVKPEVLYKRVIEVAERVTLPAFTEDASGYDAMDLIDDKTYVLGSTKEVVQIIKPLDEEKTRAQLQQLKEDGIRSLAVVLIHGYNFQVHEKRIGEIARAMGFENITLSHEVLPMIKAVNRGQSTCVDAYLTPIVQEYINGLISGFQKGFEDTTRVEFMMSDGGLCDYRKFTGLKLLLSGPAGGVVGQAMTCYDGDEGTHTIGFDMGGTSTDVSRYAGAYEHVFEATTAGIKLAAPQLDINTVAAGGGSILTYKNGLYCVGPESSSAHPGPVCYRKNGQNLTITDANLMCGRIQAEFFPKIFGPNEDEELDTEAVVTKFEELATKINAEHPEANPKTPYEVALGFLDVANVAMAKPIRHLTENKGFDVSKHNLASFGGAGGQHAVPLAKVLKMKRVVIHRYSSILSAYGIAMADIIHEAQEPTLREYSEKSRTILLEECESLKQRVFEELSEQGVNDVDYQIFLNMGYKGSDSKLMISESNGKDFLTIFYETHEREFSFNDSSKPVIVMDIRVRGVGNVSKIRERSPFEDLKKIELFDIKKDLAKTVRPLYFSGGFQNSEIYNLDDLPIGGKVSGPALVLDATQTILLEPFSFLTVLPRHVIVDLEEDSTLDAIEATNVVDPVQLSIFSHRFMSIAESMCTTLQRISVSANIKERMDFSCALFDKDGSLVANAPAVPVHLSAMSFAVKWQINYWGKNINPGDVLATNHPNAKGTHLPDITIISPVFVDGVIRFYLGSRAHHAEIGGSVAGSMDSSATHLDMEGAKFEAWKVVENGKFDNDGIQRYFVDDLKNIPGSSPSRKVSDNISDIKAAIAANQKGINLLKDLFTEYNTQTVLFYMNAINQTSECSVRNFLKRLAKERRGALPLTAVDYMDDGARIQLSISIDEENGSALFDFTGTAEETFNCFNAPCSITYACITYCLRCHITDGDLPLNEGVLNPIEVRIPEGTVLNPSITAAVSGGNGITSQKITDVIMKAFGTVAASYGCMNCLCFGQGGLDKTTGEMLPGFGFCETIGGGSGAGNGFHGFSGTQCNMTNTLMTDPEVLEQRYPVVLKQFAVRQGSAGVGKWNGGEGLVRELEFTSPCHASILTQRRVFAPYGIAGGGEGGRGQNRLGRVGDDGVTIYWKHVGPTAEIDVNKGDIIKISTPGGGGYGVPDGDNASLISKPIGYVARAGGSWGKYVESLNTSQ</sequence>
<keyword evidence="7" id="KW-1185">Reference proteome</keyword>
<name>A0A1L0GPK2_9ASCO</name>
<evidence type="ECO:0000313" key="6">
    <source>
        <dbReference type="EMBL" id="SGZ58005.1"/>
    </source>
</evidence>
<feature type="domain" description="Acetophenone carboxylase-like C-terminal" evidence="5">
    <location>
        <begin position="555"/>
        <end position="727"/>
    </location>
</feature>
<dbReference type="InterPro" id="IPR049517">
    <property type="entry name" value="ACX-like_C"/>
</dbReference>
<dbReference type="Proteomes" id="UP000182334">
    <property type="component" value="Chromosome VII"/>
</dbReference>
<dbReference type="Pfam" id="PF19278">
    <property type="entry name" value="Hydant_A_C"/>
    <property type="match status" value="1"/>
</dbReference>
<dbReference type="EMBL" id="LT635762">
    <property type="protein sequence ID" value="SGZ58005.1"/>
    <property type="molecule type" value="Genomic_DNA"/>
</dbReference>
<evidence type="ECO:0000259" key="5">
    <source>
        <dbReference type="Pfam" id="PF19278"/>
    </source>
</evidence>
<dbReference type="PANTHER" id="PTHR11365">
    <property type="entry name" value="5-OXOPROLINASE RELATED"/>
    <property type="match status" value="1"/>
</dbReference>
<evidence type="ECO:0000259" key="4">
    <source>
        <dbReference type="Pfam" id="PF05378"/>
    </source>
</evidence>
<dbReference type="Pfam" id="PF01968">
    <property type="entry name" value="Hydantoinase_A"/>
    <property type="match status" value="1"/>
</dbReference>
<accession>A0A1L0GPK2</accession>
<protein>
    <submittedName>
        <fullName evidence="6">CIC11C00000004750</fullName>
    </submittedName>
</protein>
<evidence type="ECO:0000313" key="7">
    <source>
        <dbReference type="Proteomes" id="UP000182334"/>
    </source>
</evidence>
<dbReference type="OrthoDB" id="3643at2759"/>
<proteinExistence type="inferred from homology"/>
<organism evidence="6 7">
    <name type="scientific">Sungouiella intermedia</name>
    <dbReference type="NCBI Taxonomy" id="45354"/>
    <lineage>
        <taxon>Eukaryota</taxon>
        <taxon>Fungi</taxon>
        <taxon>Dikarya</taxon>
        <taxon>Ascomycota</taxon>
        <taxon>Saccharomycotina</taxon>
        <taxon>Pichiomycetes</taxon>
        <taxon>Metschnikowiaceae</taxon>
        <taxon>Sungouiella</taxon>
    </lineage>
</organism>
<feature type="domain" description="Hydantoinase/oxoprolinase N-terminal" evidence="4">
    <location>
        <begin position="8"/>
        <end position="221"/>
    </location>
</feature>
<dbReference type="GO" id="GO:0005829">
    <property type="term" value="C:cytosol"/>
    <property type="evidence" value="ECO:0007669"/>
    <property type="project" value="TreeGrafter"/>
</dbReference>
<reference evidence="6 7" key="1">
    <citation type="submission" date="2016-10" db="EMBL/GenBank/DDBJ databases">
        <authorList>
            <person name="de Groot N.N."/>
        </authorList>
    </citation>
    <scope>NUCLEOTIDE SEQUENCE [LARGE SCALE GENOMIC DNA]</scope>
    <source>
        <strain evidence="6 7">CBS 141442</strain>
    </source>
</reference>
<dbReference type="InterPro" id="IPR002821">
    <property type="entry name" value="Hydantoinase_A"/>
</dbReference>
<evidence type="ECO:0000256" key="1">
    <source>
        <dbReference type="ARBA" id="ARBA00010403"/>
    </source>
</evidence>
<evidence type="ECO:0000259" key="3">
    <source>
        <dbReference type="Pfam" id="PF02538"/>
    </source>
</evidence>
<dbReference type="STRING" id="45354.A0A1L0GPK2"/>
<dbReference type="Pfam" id="PF05378">
    <property type="entry name" value="Hydant_A_N"/>
    <property type="match status" value="1"/>
</dbReference>
<dbReference type="InterPro" id="IPR008040">
    <property type="entry name" value="Hydant_A_N"/>
</dbReference>
<gene>
    <name evidence="6" type="ORF">SAMEA4029010_CIC11G00000004750</name>
</gene>
<dbReference type="PANTHER" id="PTHR11365:SF2">
    <property type="entry name" value="5-OXOPROLINASE"/>
    <property type="match status" value="1"/>
</dbReference>
<dbReference type="Pfam" id="PF02538">
    <property type="entry name" value="Hydantoinase_B"/>
    <property type="match status" value="1"/>
</dbReference>
<feature type="domain" description="Hydantoinase A/oxoprolinase" evidence="2">
    <location>
        <begin position="241"/>
        <end position="538"/>
    </location>
</feature>
<dbReference type="InterPro" id="IPR003692">
    <property type="entry name" value="Hydantoinase_B"/>
</dbReference>
<dbReference type="GO" id="GO:0006749">
    <property type="term" value="P:glutathione metabolic process"/>
    <property type="evidence" value="ECO:0007669"/>
    <property type="project" value="TreeGrafter"/>
</dbReference>